<dbReference type="PROSITE" id="PS51257">
    <property type="entry name" value="PROKAR_LIPOPROTEIN"/>
    <property type="match status" value="1"/>
</dbReference>
<evidence type="ECO:0000256" key="1">
    <source>
        <dbReference type="SAM" id="MobiDB-lite"/>
    </source>
</evidence>
<reference evidence="3 4" key="1">
    <citation type="submission" date="2018-07" db="EMBL/GenBank/DDBJ databases">
        <authorList>
            <person name="Peeters C."/>
        </authorList>
    </citation>
    <scope>NUCLEOTIDE SEQUENCE [LARGE SCALE GENOMIC DNA]</scope>
    <source>
        <strain evidence="3 4">LMG 30378</strain>
    </source>
</reference>
<evidence type="ECO:0000313" key="4">
    <source>
        <dbReference type="Proteomes" id="UP000289465"/>
    </source>
</evidence>
<protein>
    <recommendedName>
        <fullName evidence="2">Copper-binding protein MbnP-like domain-containing protein</fullName>
    </recommendedName>
</protein>
<dbReference type="AlphaFoldDB" id="A0A446CTQ1"/>
<dbReference type="Pfam" id="PF20243">
    <property type="entry name" value="MbnP"/>
    <property type="match status" value="1"/>
</dbReference>
<dbReference type="EMBL" id="UFQC01000028">
    <property type="protein sequence ID" value="SSW71254.1"/>
    <property type="molecule type" value="Genomic_DNA"/>
</dbReference>
<dbReference type="Proteomes" id="UP000289465">
    <property type="component" value="Unassembled WGS sequence"/>
</dbReference>
<dbReference type="NCBIfam" id="TIGR04052">
    <property type="entry name" value="MbnP_like_WxW"/>
    <property type="match status" value="1"/>
</dbReference>
<name>A0A446CTQ1_9BURK</name>
<dbReference type="InterPro" id="IPR023977">
    <property type="entry name" value="MbnP-like"/>
</dbReference>
<proteinExistence type="predicted"/>
<accession>A0A446CTQ1</accession>
<dbReference type="RefSeq" id="WP_129243619.1">
    <property type="nucleotide sequence ID" value="NZ_UFQC01000028.1"/>
</dbReference>
<feature type="region of interest" description="Disordered" evidence="1">
    <location>
        <begin position="276"/>
        <end position="296"/>
    </location>
</feature>
<dbReference type="OrthoDB" id="64245at2"/>
<organism evidence="3 4">
    <name type="scientific">Achromobacter veterisilvae</name>
    <dbReference type="NCBI Taxonomy" id="2069367"/>
    <lineage>
        <taxon>Bacteria</taxon>
        <taxon>Pseudomonadati</taxon>
        <taxon>Pseudomonadota</taxon>
        <taxon>Betaproteobacteria</taxon>
        <taxon>Burkholderiales</taxon>
        <taxon>Alcaligenaceae</taxon>
        <taxon>Achromobacter</taxon>
    </lineage>
</organism>
<dbReference type="InterPro" id="IPR046863">
    <property type="entry name" value="MbnP-like_dom"/>
</dbReference>
<feature type="domain" description="Copper-binding protein MbnP-like" evidence="2">
    <location>
        <begin position="31"/>
        <end position="257"/>
    </location>
</feature>
<sequence>MRLIHVTAALALVIGLSGCVSTPGPRKDDLQPVTIAFELVANGHSARCGAALGALGRDAKRATLRDARFYVQDVALVQADGRRTPIALTPNDWQNDQVALLDFEDATGTCAGGSPATNTVVTGKVPAGRYTGLAFTVGVPPSLNHTSTELEGAPLDIAAMGWSWQAGRKFAKIEIDPEGGVTKLDGSRSASWYVHLGSTGCTGNPVTGQTVSCLRSNRLPVVLEQFDPDTQRVELDLGSLFKSTRLSEDRGGAVGCMSGPTDPECGPIFERLGLSLDSGEPDASRHSPAFSVATKR</sequence>
<evidence type="ECO:0000313" key="3">
    <source>
        <dbReference type="EMBL" id="SSW71254.1"/>
    </source>
</evidence>
<evidence type="ECO:0000259" key="2">
    <source>
        <dbReference type="Pfam" id="PF20243"/>
    </source>
</evidence>
<gene>
    <name evidence="3" type="ORF">AVE30378_04481</name>
</gene>